<name>A0A852YD27_9MICO</name>
<protein>
    <submittedName>
        <fullName evidence="2">Uncharacterized protein</fullName>
    </submittedName>
</protein>
<dbReference type="EMBL" id="JACBZY010000001">
    <property type="protein sequence ID" value="NYG99071.1"/>
    <property type="molecule type" value="Genomic_DNA"/>
</dbReference>
<feature type="transmembrane region" description="Helical" evidence="1">
    <location>
        <begin position="6"/>
        <end position="25"/>
    </location>
</feature>
<accession>A0A852YD27</accession>
<proteinExistence type="predicted"/>
<evidence type="ECO:0000256" key="1">
    <source>
        <dbReference type="SAM" id="Phobius"/>
    </source>
</evidence>
<keyword evidence="1" id="KW-0812">Transmembrane</keyword>
<comment type="caution">
    <text evidence="2">The sequence shown here is derived from an EMBL/GenBank/DDBJ whole genome shotgun (WGS) entry which is preliminary data.</text>
</comment>
<reference evidence="2 3" key="1">
    <citation type="submission" date="2020-07" db="EMBL/GenBank/DDBJ databases">
        <title>Sequencing the genomes of 1000 actinobacteria strains.</title>
        <authorList>
            <person name="Klenk H.-P."/>
        </authorList>
    </citation>
    <scope>NUCLEOTIDE SEQUENCE [LARGE SCALE GENOMIC DNA]</scope>
    <source>
        <strain evidence="2 3">DSM 23141</strain>
    </source>
</reference>
<dbReference type="Proteomes" id="UP000553888">
    <property type="component" value="Unassembled WGS sequence"/>
</dbReference>
<feature type="transmembrane region" description="Helical" evidence="1">
    <location>
        <begin position="123"/>
        <end position="145"/>
    </location>
</feature>
<dbReference type="RefSeq" id="WP_179567042.1">
    <property type="nucleotide sequence ID" value="NZ_JACBZY010000001.1"/>
</dbReference>
<dbReference type="AlphaFoldDB" id="A0A852YD27"/>
<keyword evidence="3" id="KW-1185">Reference proteome</keyword>
<keyword evidence="1" id="KW-0472">Membrane</keyword>
<organism evidence="2 3">
    <name type="scientific">Schumannella luteola</name>
    <dbReference type="NCBI Taxonomy" id="472059"/>
    <lineage>
        <taxon>Bacteria</taxon>
        <taxon>Bacillati</taxon>
        <taxon>Actinomycetota</taxon>
        <taxon>Actinomycetes</taxon>
        <taxon>Micrococcales</taxon>
        <taxon>Microbacteriaceae</taxon>
        <taxon>Schumannella</taxon>
    </lineage>
</organism>
<evidence type="ECO:0000313" key="3">
    <source>
        <dbReference type="Proteomes" id="UP000553888"/>
    </source>
</evidence>
<feature type="transmembrane region" description="Helical" evidence="1">
    <location>
        <begin position="89"/>
        <end position="111"/>
    </location>
</feature>
<evidence type="ECO:0000313" key="2">
    <source>
        <dbReference type="EMBL" id="NYG99071.1"/>
    </source>
</evidence>
<gene>
    <name evidence="2" type="ORF">BJ979_001697</name>
</gene>
<keyword evidence="1" id="KW-1133">Transmembrane helix</keyword>
<sequence length="166" mass="19317">MHTIILWIGFLGGWLLVAGPIYQAALELREEEIDREAIARAHESVPEPRRISPWWWLLPPVAYLKIRRDRDEYQRVVFEAMPIETRRQFLGFVNKATGWLFVAGGAALIALKETWELVEHYHWPIWLWIVLVVIMAAVSVVNTAVRMARTGKTLGERPPERSRRSH</sequence>